<keyword evidence="3" id="KW-1185">Reference proteome</keyword>
<reference evidence="2" key="2">
    <citation type="submission" date="2022-06" db="UniProtKB">
        <authorList>
            <consortium name="EnsemblMetazoa"/>
        </authorList>
    </citation>
    <scope>IDENTIFICATION</scope>
</reference>
<dbReference type="GeneID" id="115034950"/>
<dbReference type="EnsemblMetazoa" id="XM_029492535.1">
    <property type="protein sequence ID" value="XP_029348395.1"/>
    <property type="gene ID" value="LOC115034950"/>
</dbReference>
<reference evidence="3" key="1">
    <citation type="submission" date="2010-06" db="EMBL/GenBank/DDBJ databases">
        <authorList>
            <person name="Jiang H."/>
            <person name="Abraham K."/>
            <person name="Ali S."/>
            <person name="Alsbrooks S.L."/>
            <person name="Anim B.N."/>
            <person name="Anosike U.S."/>
            <person name="Attaway T."/>
            <person name="Bandaranaike D.P."/>
            <person name="Battles P.K."/>
            <person name="Bell S.N."/>
            <person name="Bell A.V."/>
            <person name="Beltran B."/>
            <person name="Bickham C."/>
            <person name="Bustamante Y."/>
            <person name="Caleb T."/>
            <person name="Canada A."/>
            <person name="Cardenas V."/>
            <person name="Carter K."/>
            <person name="Chacko J."/>
            <person name="Chandrabose M.N."/>
            <person name="Chavez D."/>
            <person name="Chavez A."/>
            <person name="Chen L."/>
            <person name="Chu H.-S."/>
            <person name="Claassen K.J."/>
            <person name="Cockrell R."/>
            <person name="Collins M."/>
            <person name="Cooper J.A."/>
            <person name="Cree A."/>
            <person name="Curry S.M."/>
            <person name="Da Y."/>
            <person name="Dao M.D."/>
            <person name="Das B."/>
            <person name="Davila M.-L."/>
            <person name="Davy-Carroll L."/>
            <person name="Denson S."/>
            <person name="Dinh H."/>
            <person name="Ebong V.E."/>
            <person name="Edwards J.R."/>
            <person name="Egan A."/>
            <person name="El-Daye J."/>
            <person name="Escobedo L."/>
            <person name="Fernandez S."/>
            <person name="Fernando P.R."/>
            <person name="Flagg N."/>
            <person name="Forbes L.D."/>
            <person name="Fowler R.G."/>
            <person name="Fu Q."/>
            <person name="Gabisi R.A."/>
            <person name="Ganer J."/>
            <person name="Garbino Pronczuk A."/>
            <person name="Garcia R.M."/>
            <person name="Garner T."/>
            <person name="Garrett T.E."/>
            <person name="Gonzalez D.A."/>
            <person name="Hamid H."/>
            <person name="Hawkins E.S."/>
            <person name="Hirani K."/>
            <person name="Hogues M.E."/>
            <person name="Hollins B."/>
            <person name="Hsiao C.-H."/>
            <person name="Jabil R."/>
            <person name="James M.L."/>
            <person name="Jhangiani S.N."/>
            <person name="Johnson B."/>
            <person name="Johnson Q."/>
            <person name="Joshi V."/>
            <person name="Kalu J.B."/>
            <person name="Kam C."/>
            <person name="Kashfia A."/>
            <person name="Keebler J."/>
            <person name="Kisamo H."/>
            <person name="Kovar C.L."/>
            <person name="Lago L.A."/>
            <person name="Lai C.-Y."/>
            <person name="Laidlaw J."/>
            <person name="Lara F."/>
            <person name="Le T.-K."/>
            <person name="Lee S.L."/>
            <person name="Legall F.H."/>
            <person name="Lemon S.J."/>
            <person name="Lewis L.R."/>
            <person name="Li B."/>
            <person name="Liu Y."/>
            <person name="Liu Y.-S."/>
            <person name="Lopez J."/>
            <person name="Lozado R.J."/>
            <person name="Lu J."/>
            <person name="Madu R.C."/>
            <person name="Maheshwari M."/>
            <person name="Maheshwari R."/>
            <person name="Malloy K."/>
            <person name="Martinez E."/>
            <person name="Mathew T."/>
            <person name="Mercado I.C."/>
            <person name="Mercado C."/>
            <person name="Meyer B."/>
            <person name="Montgomery K."/>
            <person name="Morgan M.B."/>
            <person name="Munidasa M."/>
            <person name="Nazareth L.V."/>
            <person name="Nelson J."/>
            <person name="Ng B.M."/>
            <person name="Nguyen N.B."/>
            <person name="Nguyen P.Q."/>
            <person name="Nguyen T."/>
            <person name="Obregon M."/>
            <person name="Okwuonu G.O."/>
            <person name="Onwere C.G."/>
            <person name="Orozco G."/>
            <person name="Parra A."/>
            <person name="Patel S."/>
            <person name="Patil S."/>
            <person name="Perez A."/>
            <person name="Perez Y."/>
            <person name="Pham C."/>
            <person name="Primus E.L."/>
            <person name="Pu L.-L."/>
            <person name="Puazo M."/>
            <person name="Qin X."/>
            <person name="Quiroz J.B."/>
            <person name="Reese J."/>
            <person name="Richards S."/>
            <person name="Rives C.M."/>
            <person name="Robberts R."/>
            <person name="Ruiz S.J."/>
            <person name="Ruiz M.J."/>
            <person name="Santibanez J."/>
            <person name="Schneider B.W."/>
            <person name="Sisson I."/>
            <person name="Smith M."/>
            <person name="Sodergren E."/>
            <person name="Song X.-Z."/>
            <person name="Song B.B."/>
            <person name="Summersgill H."/>
            <person name="Thelus R."/>
            <person name="Thornton R.D."/>
            <person name="Trejos Z.Y."/>
            <person name="Usmani K."/>
            <person name="Vattathil S."/>
            <person name="Villasana D."/>
            <person name="Walker D.L."/>
            <person name="Wang S."/>
            <person name="Wang K."/>
            <person name="White C.S."/>
            <person name="Williams A.C."/>
            <person name="Williamson J."/>
            <person name="Wilson K."/>
            <person name="Woghiren I.O."/>
            <person name="Woodworth J.R."/>
            <person name="Worley K.C."/>
            <person name="Wright R.A."/>
            <person name="Wu W."/>
            <person name="Young L."/>
            <person name="Zhang L."/>
            <person name="Zhang J."/>
            <person name="Zhu Y."/>
            <person name="Muzny D.M."/>
            <person name="Weinstock G."/>
            <person name="Gibbs R.A."/>
        </authorList>
    </citation>
    <scope>NUCLEOTIDE SEQUENCE [LARGE SCALE GENOMIC DNA]</scope>
    <source>
        <strain evidence="3">LSR1</strain>
    </source>
</reference>
<proteinExistence type="predicted"/>
<dbReference type="Proteomes" id="UP000007819">
    <property type="component" value="Unassembled WGS sequence"/>
</dbReference>
<feature type="domain" description="Transposable element P transposase-like RNase H" evidence="1">
    <location>
        <begin position="3"/>
        <end position="117"/>
    </location>
</feature>
<dbReference type="RefSeq" id="XP_029348395.1">
    <property type="nucleotide sequence ID" value="XM_029492535.1"/>
</dbReference>
<evidence type="ECO:0000313" key="3">
    <source>
        <dbReference type="Proteomes" id="UP000007819"/>
    </source>
</evidence>
<dbReference type="KEGG" id="api:115034950"/>
<dbReference type="Pfam" id="PF21787">
    <property type="entry name" value="TNP-like_RNaseH_N"/>
    <property type="match status" value="1"/>
</dbReference>
<dbReference type="InterPro" id="IPR048365">
    <property type="entry name" value="TNP-like_RNaseH_N"/>
</dbReference>
<organism evidence="2 3">
    <name type="scientific">Acyrthosiphon pisum</name>
    <name type="common">Pea aphid</name>
    <dbReference type="NCBI Taxonomy" id="7029"/>
    <lineage>
        <taxon>Eukaryota</taxon>
        <taxon>Metazoa</taxon>
        <taxon>Ecdysozoa</taxon>
        <taxon>Arthropoda</taxon>
        <taxon>Hexapoda</taxon>
        <taxon>Insecta</taxon>
        <taxon>Pterygota</taxon>
        <taxon>Neoptera</taxon>
        <taxon>Paraneoptera</taxon>
        <taxon>Hemiptera</taxon>
        <taxon>Sternorrhyncha</taxon>
        <taxon>Aphidomorpha</taxon>
        <taxon>Aphidoidea</taxon>
        <taxon>Aphididae</taxon>
        <taxon>Macrosiphini</taxon>
        <taxon>Acyrthosiphon</taxon>
    </lineage>
</organism>
<evidence type="ECO:0000313" key="2">
    <source>
        <dbReference type="EnsemblMetazoa" id="XP_029348395.1"/>
    </source>
</evidence>
<name>A0A8R2NUJ5_ACYPI</name>
<evidence type="ECO:0000259" key="1">
    <source>
        <dbReference type="Pfam" id="PF21787"/>
    </source>
</evidence>
<dbReference type="OrthoDB" id="6593860at2759"/>
<sequence>MLSQEQKHGILLFDEIMLRESIAVKSTNLSYVGYENYGNEIPASNTKANHGLVFMFQSLSVNFCQPVAVFTSTGTVKGIILAQLIVKAIYLLENSGVKVDGIVSDGAQTNRRLWTELSVSGSINNVKNSFQNPMDESRSIYVFSDVPHLIKNIRNRLNNKTTLKVSK</sequence>
<accession>A0A8R2NUJ5</accession>
<dbReference type="AlphaFoldDB" id="A0A8R2NUJ5"/>
<protein>
    <recommendedName>
        <fullName evidence="1">Transposable element P transposase-like RNase H domain-containing protein</fullName>
    </recommendedName>
</protein>